<keyword evidence="2" id="KW-1133">Transmembrane helix</keyword>
<keyword evidence="2" id="KW-0472">Membrane</keyword>
<reference evidence="3 4" key="1">
    <citation type="submission" date="2018-11" db="EMBL/GenBank/DDBJ databases">
        <title>Haplotype-resolved cattle genomes.</title>
        <authorList>
            <person name="Low W.Y."/>
            <person name="Tearle R."/>
            <person name="Bickhart D.M."/>
            <person name="Rosen B.D."/>
            <person name="Koren S."/>
            <person name="Rhie A."/>
            <person name="Hiendleder S."/>
            <person name="Phillippy A.M."/>
            <person name="Smith T.P.L."/>
            <person name="Williams J.L."/>
        </authorList>
    </citation>
    <scope>NUCLEOTIDE SEQUENCE [LARGE SCALE GENOMIC DNA]</scope>
</reference>
<keyword evidence="2" id="KW-0812">Transmembrane</keyword>
<evidence type="ECO:0000313" key="4">
    <source>
        <dbReference type="Proteomes" id="UP000314981"/>
    </source>
</evidence>
<evidence type="ECO:0000313" key="3">
    <source>
        <dbReference type="Ensembl" id="ENSBIXP00000019839.1"/>
    </source>
</evidence>
<proteinExistence type="predicted"/>
<dbReference type="AlphaFoldDB" id="A0A4W2D237"/>
<dbReference type="GO" id="GO:0005739">
    <property type="term" value="C:mitochondrion"/>
    <property type="evidence" value="ECO:0007669"/>
    <property type="project" value="InterPro"/>
</dbReference>
<dbReference type="Pfam" id="PF08039">
    <property type="entry name" value="Mit_proteolip"/>
    <property type="match status" value="1"/>
</dbReference>
<dbReference type="PANTHER" id="PTHR15233:SF1">
    <property type="entry name" value="ATP SYNTHASE SUBUNIT ATP5MJ, MITOCHONDRIAL"/>
    <property type="match status" value="1"/>
</dbReference>
<evidence type="ECO:0008006" key="5">
    <source>
        <dbReference type="Google" id="ProtNLM"/>
    </source>
</evidence>
<dbReference type="Ensembl" id="ENSBIXT00000033634.1">
    <property type="protein sequence ID" value="ENSBIXP00000019839.1"/>
    <property type="gene ID" value="ENSBIXG00000002712.1"/>
</dbReference>
<feature type="region of interest" description="Disordered" evidence="1">
    <location>
        <begin position="47"/>
        <end position="82"/>
    </location>
</feature>
<name>A0A4W2D237_BOBOX</name>
<evidence type="ECO:0000256" key="2">
    <source>
        <dbReference type="SAM" id="Phobius"/>
    </source>
</evidence>
<feature type="transmembrane region" description="Helical" evidence="2">
    <location>
        <begin position="20"/>
        <end position="37"/>
    </location>
</feature>
<dbReference type="Proteomes" id="UP000314981">
    <property type="component" value="Chromosome 8"/>
</dbReference>
<organism evidence="3 4">
    <name type="scientific">Bos indicus x Bos taurus</name>
    <name type="common">Hybrid cattle</name>
    <dbReference type="NCBI Taxonomy" id="30522"/>
    <lineage>
        <taxon>Eukaryota</taxon>
        <taxon>Metazoa</taxon>
        <taxon>Chordata</taxon>
        <taxon>Craniata</taxon>
        <taxon>Vertebrata</taxon>
        <taxon>Euteleostomi</taxon>
        <taxon>Mammalia</taxon>
        <taxon>Eutheria</taxon>
        <taxon>Laurasiatheria</taxon>
        <taxon>Artiodactyla</taxon>
        <taxon>Ruminantia</taxon>
        <taxon>Pecora</taxon>
        <taxon>Bovidae</taxon>
        <taxon>Bovinae</taxon>
        <taxon>Bos</taxon>
    </lineage>
</organism>
<dbReference type="PANTHER" id="PTHR15233">
    <property type="entry name" value="MITOCHONDRIAL PROTEOLIPID"/>
    <property type="match status" value="1"/>
</dbReference>
<reference evidence="3" key="3">
    <citation type="submission" date="2025-09" db="UniProtKB">
        <authorList>
            <consortium name="Ensembl"/>
        </authorList>
    </citation>
    <scope>IDENTIFICATION</scope>
</reference>
<evidence type="ECO:0000256" key="1">
    <source>
        <dbReference type="SAM" id="MobiDB-lite"/>
    </source>
</evidence>
<reference evidence="3" key="2">
    <citation type="submission" date="2025-08" db="UniProtKB">
        <authorList>
            <consortium name="Ensembl"/>
        </authorList>
    </citation>
    <scope>IDENTIFICATION</scope>
</reference>
<sequence>MMQSLIKNVWIPMKPYYTQVYQMWVGMGLVGFIVYKIRSADKRSKALEASNKWKTNSSDPQPRARSGPYTAFLWPNHLLPDP</sequence>
<dbReference type="STRING" id="30522.A0A4W2D237"/>
<keyword evidence="4" id="KW-1185">Reference proteome</keyword>
<accession>A0A4W2D237</accession>
<protein>
    <recommendedName>
        <fullName evidence="5">ATP synthase membrane subunit 6.8PL</fullName>
    </recommendedName>
</protein>
<dbReference type="InterPro" id="IPR012574">
    <property type="entry name" value="ATP5MJ"/>
</dbReference>